<dbReference type="EMBL" id="EU016636">
    <property type="protein sequence ID" value="ABZ08794.1"/>
    <property type="molecule type" value="Genomic_DNA"/>
</dbReference>
<gene>
    <name evidence="1" type="ORF">ALOHA_HF4000APKG5B22ctg2g32</name>
</gene>
<name>B3T885_9ARCH</name>
<sequence length="45" mass="5194">MIQMIPNSPRCVTWALPGFRAKRRHRLIPMTFCESEPGNILLAKI</sequence>
<dbReference type="AlphaFoldDB" id="B3T885"/>
<proteinExistence type="predicted"/>
<protein>
    <submittedName>
        <fullName evidence="1">Uncharacterized protein</fullName>
    </submittedName>
</protein>
<organism evidence="1">
    <name type="scientific">uncultured marine crenarchaeote HF4000_APKG5B22</name>
    <dbReference type="NCBI Taxonomy" id="455590"/>
    <lineage>
        <taxon>Archaea</taxon>
        <taxon>Nitrososphaerota</taxon>
        <taxon>Nitrososphaeria</taxon>
        <taxon>Nitrosopumilales</taxon>
        <taxon>environmental samples</taxon>
    </lineage>
</organism>
<evidence type="ECO:0000313" key="1">
    <source>
        <dbReference type="EMBL" id="ABZ08794.1"/>
    </source>
</evidence>
<reference evidence="1" key="1">
    <citation type="journal article" date="2008" name="ISME J.">
        <title>Genomic patterns of recombination, clonal divergence and environment in marine microbial populations.</title>
        <authorList>
            <person name="Konstantinidis K.T."/>
            <person name="Delong E.F."/>
        </authorList>
    </citation>
    <scope>NUCLEOTIDE SEQUENCE</scope>
</reference>
<accession>B3T885</accession>